<gene>
    <name evidence="1" type="ORF">EV146_105131</name>
</gene>
<accession>A0A4R2BHS0</accession>
<protein>
    <submittedName>
        <fullName evidence="1">Uncharacterized protein</fullName>
    </submittedName>
</protein>
<dbReference type="EMBL" id="SLVV01000005">
    <property type="protein sequence ID" value="TCN25474.1"/>
    <property type="molecule type" value="Genomic_DNA"/>
</dbReference>
<organism evidence="1 2">
    <name type="scientific">Mesobacillus foraminis</name>
    <dbReference type="NCBI Taxonomy" id="279826"/>
    <lineage>
        <taxon>Bacteria</taxon>
        <taxon>Bacillati</taxon>
        <taxon>Bacillota</taxon>
        <taxon>Bacilli</taxon>
        <taxon>Bacillales</taxon>
        <taxon>Bacillaceae</taxon>
        <taxon>Mesobacillus</taxon>
    </lineage>
</organism>
<dbReference type="RefSeq" id="WP_258235897.1">
    <property type="nucleotide sequence ID" value="NZ_JABUHM010000003.1"/>
</dbReference>
<name>A0A4R2BHS0_9BACI</name>
<proteinExistence type="predicted"/>
<keyword evidence="2" id="KW-1185">Reference proteome</keyword>
<comment type="caution">
    <text evidence="1">The sequence shown here is derived from an EMBL/GenBank/DDBJ whole genome shotgun (WGS) entry which is preliminary data.</text>
</comment>
<evidence type="ECO:0000313" key="1">
    <source>
        <dbReference type="EMBL" id="TCN25474.1"/>
    </source>
</evidence>
<dbReference type="Proteomes" id="UP000295689">
    <property type="component" value="Unassembled WGS sequence"/>
</dbReference>
<sequence length="158" mass="17732">MYTSTHLPNHEYDEHTHALEITDELTHNHSVTIPNHTHSVSIPSHTHNFSTPNHSHDVTIPDHTHDFTLPDHTHEIQHGIYKLNRTSSAVTIKVDGNTVPHTSTSGDNINLIPYLKQDSGGKVVRGWHSVEITPNDLGRITAQITTQFFIQSRGDGNY</sequence>
<evidence type="ECO:0000313" key="2">
    <source>
        <dbReference type="Proteomes" id="UP000295689"/>
    </source>
</evidence>
<reference evidence="1 2" key="1">
    <citation type="journal article" date="2015" name="Stand. Genomic Sci.">
        <title>Genomic Encyclopedia of Bacterial and Archaeal Type Strains, Phase III: the genomes of soil and plant-associated and newly described type strains.</title>
        <authorList>
            <person name="Whitman W.B."/>
            <person name="Woyke T."/>
            <person name="Klenk H.P."/>
            <person name="Zhou Y."/>
            <person name="Lilburn T.G."/>
            <person name="Beck B.J."/>
            <person name="De Vos P."/>
            <person name="Vandamme P."/>
            <person name="Eisen J.A."/>
            <person name="Garrity G."/>
            <person name="Hugenholtz P."/>
            <person name="Kyrpides N.C."/>
        </authorList>
    </citation>
    <scope>NUCLEOTIDE SEQUENCE [LARGE SCALE GENOMIC DNA]</scope>
    <source>
        <strain evidence="1 2">CV53</strain>
    </source>
</reference>
<dbReference type="AlphaFoldDB" id="A0A4R2BHS0"/>